<dbReference type="RefSeq" id="WP_231743797.1">
    <property type="nucleotide sequence ID" value="NZ_CP037423.1"/>
</dbReference>
<evidence type="ECO:0000256" key="2">
    <source>
        <dbReference type="ARBA" id="ARBA00022729"/>
    </source>
</evidence>
<dbReference type="InterPro" id="IPR054579">
    <property type="entry name" value="GCE-like_dom"/>
</dbReference>
<evidence type="ECO:0000313" key="5">
    <source>
        <dbReference type="EMBL" id="QDV45682.1"/>
    </source>
</evidence>
<proteinExistence type="predicted"/>
<keyword evidence="2" id="KW-0732">Signal</keyword>
<dbReference type="Gene3D" id="3.40.50.1820">
    <property type="entry name" value="alpha/beta hydrolase"/>
    <property type="match status" value="1"/>
</dbReference>
<keyword evidence="6" id="KW-1185">Reference proteome</keyword>
<feature type="domain" description="4-O-methyl-glucuronoyl methylesterase-like" evidence="4">
    <location>
        <begin position="235"/>
        <end position="374"/>
    </location>
</feature>
<keyword evidence="1" id="KW-0719">Serine esterase</keyword>
<dbReference type="EMBL" id="CP037423">
    <property type="protein sequence ID" value="QDV45682.1"/>
    <property type="molecule type" value="Genomic_DNA"/>
</dbReference>
<keyword evidence="3 5" id="KW-0378">Hydrolase</keyword>
<evidence type="ECO:0000259" key="4">
    <source>
        <dbReference type="Pfam" id="PF22244"/>
    </source>
</evidence>
<dbReference type="Pfam" id="PF22244">
    <property type="entry name" value="GCE_fung"/>
    <property type="match status" value="1"/>
</dbReference>
<name>A0A518HXU4_9BACT</name>
<protein>
    <submittedName>
        <fullName evidence="5">Alpha/beta hydrolase family protein</fullName>
    </submittedName>
</protein>
<dbReference type="GO" id="GO:0052689">
    <property type="term" value="F:carboxylic ester hydrolase activity"/>
    <property type="evidence" value="ECO:0007669"/>
    <property type="project" value="UniProtKB-KW"/>
</dbReference>
<dbReference type="PANTHER" id="PTHR22946">
    <property type="entry name" value="DIENELACTONE HYDROLASE DOMAIN-CONTAINING PROTEIN-RELATED"/>
    <property type="match status" value="1"/>
</dbReference>
<dbReference type="KEGG" id="snep:Enr13x_55610"/>
<dbReference type="Pfam" id="PF12715">
    <property type="entry name" value="Abhydrolase_7"/>
    <property type="match status" value="1"/>
</dbReference>
<dbReference type="Proteomes" id="UP000319004">
    <property type="component" value="Chromosome"/>
</dbReference>
<gene>
    <name evidence="5" type="ORF">Enr13x_55610</name>
</gene>
<evidence type="ECO:0000313" key="6">
    <source>
        <dbReference type="Proteomes" id="UP000319004"/>
    </source>
</evidence>
<dbReference type="InterPro" id="IPR029058">
    <property type="entry name" value="AB_hydrolase_fold"/>
</dbReference>
<dbReference type="InterPro" id="IPR025890">
    <property type="entry name" value="Abhydrolase_bac"/>
</dbReference>
<organism evidence="5 6">
    <name type="scientific">Stieleria neptunia</name>
    <dbReference type="NCBI Taxonomy" id="2527979"/>
    <lineage>
        <taxon>Bacteria</taxon>
        <taxon>Pseudomonadati</taxon>
        <taxon>Planctomycetota</taxon>
        <taxon>Planctomycetia</taxon>
        <taxon>Pirellulales</taxon>
        <taxon>Pirellulaceae</taxon>
        <taxon>Stieleria</taxon>
    </lineage>
</organism>
<evidence type="ECO:0000256" key="1">
    <source>
        <dbReference type="ARBA" id="ARBA00022487"/>
    </source>
</evidence>
<accession>A0A518HXU4</accession>
<reference evidence="5 6" key="1">
    <citation type="submission" date="2019-03" db="EMBL/GenBank/DDBJ databases">
        <title>Deep-cultivation of Planctomycetes and their phenomic and genomic characterization uncovers novel biology.</title>
        <authorList>
            <person name="Wiegand S."/>
            <person name="Jogler M."/>
            <person name="Boedeker C."/>
            <person name="Pinto D."/>
            <person name="Vollmers J."/>
            <person name="Rivas-Marin E."/>
            <person name="Kohn T."/>
            <person name="Peeters S.H."/>
            <person name="Heuer A."/>
            <person name="Rast P."/>
            <person name="Oberbeckmann S."/>
            <person name="Bunk B."/>
            <person name="Jeske O."/>
            <person name="Meyerdierks A."/>
            <person name="Storesund J.E."/>
            <person name="Kallscheuer N."/>
            <person name="Luecker S."/>
            <person name="Lage O.M."/>
            <person name="Pohl T."/>
            <person name="Merkel B.J."/>
            <person name="Hornburger P."/>
            <person name="Mueller R.-W."/>
            <person name="Bruemmer F."/>
            <person name="Labrenz M."/>
            <person name="Spormann A.M."/>
            <person name="Op den Camp H."/>
            <person name="Overmann J."/>
            <person name="Amann R."/>
            <person name="Jetten M.S.M."/>
            <person name="Mascher T."/>
            <person name="Medema M.H."/>
            <person name="Devos D.P."/>
            <person name="Kaster A.-K."/>
            <person name="Ovreas L."/>
            <person name="Rohde M."/>
            <person name="Galperin M.Y."/>
            <person name="Jogler C."/>
        </authorList>
    </citation>
    <scope>NUCLEOTIDE SEQUENCE [LARGE SCALE GENOMIC DNA]</scope>
    <source>
        <strain evidence="5 6">Enr13</strain>
    </source>
</reference>
<dbReference type="AlphaFoldDB" id="A0A518HXU4"/>
<dbReference type="SUPFAM" id="SSF53474">
    <property type="entry name" value="alpha/beta-Hydrolases"/>
    <property type="match status" value="1"/>
</dbReference>
<dbReference type="InterPro" id="IPR050261">
    <property type="entry name" value="FrsA_esterase"/>
</dbReference>
<evidence type="ECO:0000256" key="3">
    <source>
        <dbReference type="ARBA" id="ARBA00022801"/>
    </source>
</evidence>
<sequence length="408" mass="45580">MSEWKKAFSLVACISLVVVGDWIAETNQKWRTGAGRSSLLFQAPVAKQASTAKAIHTIDVTLVVDASHARLPRENLLVFRDERGKSSPVESPGDWSKRRQSILDGMQSVMGRMPGAEKRCALDMRVVEAVQRPGYLEQLITYQAEPGSRVPAYLLIPDSVRQTPERKLPAVLCLHPTDNRIGHRVVVDSDAKPNRQYASELAKRGYVTLSPSYPLLADYQPDLKALGWESGTLKAVWDNRRGLDLLESLPYVDARGFGCIGHSLGGHNAVYTAVFEDRIKAVVSSCGLDSYLDYYGGDAARWRPEQGWCQTRYMPRLADYRGRLEQIPFDFHEMIGALAPRHVLISAPLHDGNFQAASVDRIAKAARAVYTLLGHPDHLRVEHPDCDHDFPVAIRQQAYQLFDQVLQP</sequence>